<feature type="compositionally biased region" description="Basic and acidic residues" evidence="1">
    <location>
        <begin position="9"/>
        <end position="21"/>
    </location>
</feature>
<dbReference type="SUPFAM" id="SSF49373">
    <property type="entry name" value="Invasin/intimin cell-adhesion fragments"/>
    <property type="match status" value="1"/>
</dbReference>
<accession>A0A1G9PUL1</accession>
<keyword evidence="4" id="KW-1185">Reference proteome</keyword>
<evidence type="ECO:0000313" key="3">
    <source>
        <dbReference type="EMBL" id="SDM02439.1"/>
    </source>
</evidence>
<sequence length="598" mass="63919">MHSRFTNSRRTEPHVASRRTTDRAVSPVIGGILMFGLVIAMVSLIQVTGVPVWNAQEEFHHSQAVQAEFQTLDQAVEDVAATGSSRSVVLDTGMDYPTRPFLFNPPPVVGQLQVDSAGDIGITNAAVVHNTNYWSKTATADPTFATSTVRYTPGYRQYQGAPETYYEHGVLYNRFADGTVLPASESNLVDGREISLVVLDGQLSTASSAPTTVELHGLSGPAQTTTITSRDSSGVVLTLPTAFDEATWLDLLGDQVDGYDPANPTSYDPLVDEEPRAYIADLDVTGGVLTLTMEPGSYDLRLAKVGVGNGYTDEPPLYVTAVDGDGSAVVAGNAGTFVAQVRDQFNNPTPGVSLTFSVDGTGTFVKSDGTVIPSSSVDVTTDANGLARVYFRPNGDVLLTAKGDLDDSGSITAREKAMFNVEFVTPVGDGYSEYEGSLNPVGSKTVILQQAERLSTSNTNHGTCTANTFCEIRLNFENLDTFDRNIEQIRVNFYSANSISNSEGDFPDYAALVAADGTVLYSPLTVGGSFVAVDSPGGANPIVLSDSSTTAIYLKFYYVDNTNKAFELEKGDFFALTIVYDNSRTGTYLVGIVDDARK</sequence>
<dbReference type="InterPro" id="IPR008964">
    <property type="entry name" value="Invasin/intimin_cell_adhesion"/>
</dbReference>
<dbReference type="STRING" id="660521.SAMN04487949_0543"/>
<dbReference type="RefSeq" id="WP_089693822.1">
    <property type="nucleotide sequence ID" value="NZ_FNHL01000001.1"/>
</dbReference>
<dbReference type="InterPro" id="IPR013783">
    <property type="entry name" value="Ig-like_fold"/>
</dbReference>
<name>A0A1G9PUL1_9EURY</name>
<evidence type="ECO:0000256" key="1">
    <source>
        <dbReference type="SAM" id="MobiDB-lite"/>
    </source>
</evidence>
<keyword evidence="2" id="KW-0812">Transmembrane</keyword>
<dbReference type="InterPro" id="IPR055713">
    <property type="entry name" value="DUF7289"/>
</dbReference>
<protein>
    <recommendedName>
        <fullName evidence="5">Big-1 domain-containing protein</fullName>
    </recommendedName>
</protein>
<gene>
    <name evidence="3" type="ORF">SAMN04487949_0543</name>
</gene>
<dbReference type="Pfam" id="PF23960">
    <property type="entry name" value="DUF7289"/>
    <property type="match status" value="1"/>
</dbReference>
<dbReference type="OrthoDB" id="121941at2157"/>
<dbReference type="AlphaFoldDB" id="A0A1G9PUL1"/>
<keyword evidence="2" id="KW-1133">Transmembrane helix</keyword>
<evidence type="ECO:0000313" key="4">
    <source>
        <dbReference type="Proteomes" id="UP000199451"/>
    </source>
</evidence>
<dbReference type="EMBL" id="FNHL01000001">
    <property type="protein sequence ID" value="SDM02439.1"/>
    <property type="molecule type" value="Genomic_DNA"/>
</dbReference>
<keyword evidence="2" id="KW-0472">Membrane</keyword>
<evidence type="ECO:0008006" key="5">
    <source>
        <dbReference type="Google" id="ProtNLM"/>
    </source>
</evidence>
<evidence type="ECO:0000256" key="2">
    <source>
        <dbReference type="SAM" id="Phobius"/>
    </source>
</evidence>
<dbReference type="Proteomes" id="UP000199451">
    <property type="component" value="Unassembled WGS sequence"/>
</dbReference>
<dbReference type="Gene3D" id="2.60.40.10">
    <property type="entry name" value="Immunoglobulins"/>
    <property type="match status" value="1"/>
</dbReference>
<feature type="region of interest" description="Disordered" evidence="1">
    <location>
        <begin position="1"/>
        <end position="21"/>
    </location>
</feature>
<proteinExistence type="predicted"/>
<organism evidence="3 4">
    <name type="scientific">Halogranum gelatinilyticum</name>
    <dbReference type="NCBI Taxonomy" id="660521"/>
    <lineage>
        <taxon>Archaea</taxon>
        <taxon>Methanobacteriati</taxon>
        <taxon>Methanobacteriota</taxon>
        <taxon>Stenosarchaea group</taxon>
        <taxon>Halobacteria</taxon>
        <taxon>Halobacteriales</taxon>
        <taxon>Haloferacaceae</taxon>
    </lineage>
</organism>
<reference evidence="4" key="1">
    <citation type="submission" date="2016-10" db="EMBL/GenBank/DDBJ databases">
        <authorList>
            <person name="Varghese N."/>
            <person name="Submissions S."/>
        </authorList>
    </citation>
    <scope>NUCLEOTIDE SEQUENCE [LARGE SCALE GENOMIC DNA]</scope>
    <source>
        <strain evidence="4">CGMCC 1.10119</strain>
    </source>
</reference>
<feature type="transmembrane region" description="Helical" evidence="2">
    <location>
        <begin position="28"/>
        <end position="53"/>
    </location>
</feature>